<reference evidence="5" key="1">
    <citation type="submission" date="2023-07" db="EMBL/GenBank/DDBJ databases">
        <title>Conexibacter stalactiti sp. nov., isolated from stalactites in a lava cave and emended description of the genus Conexibacter.</title>
        <authorList>
            <person name="Lee S.D."/>
        </authorList>
    </citation>
    <scope>NUCLEOTIDE SEQUENCE [LARGE SCALE GENOMIC DNA]</scope>
    <source>
        <strain evidence="5">KCTC 39840</strain>
    </source>
</reference>
<feature type="region of interest" description="Disordered" evidence="1">
    <location>
        <begin position="72"/>
        <end position="99"/>
    </location>
</feature>
<organism evidence="4 5">
    <name type="scientific">Conexibacter stalactiti</name>
    <dbReference type="NCBI Taxonomy" id="1940611"/>
    <lineage>
        <taxon>Bacteria</taxon>
        <taxon>Bacillati</taxon>
        <taxon>Actinomycetota</taxon>
        <taxon>Thermoleophilia</taxon>
        <taxon>Solirubrobacterales</taxon>
        <taxon>Conexibacteraceae</taxon>
        <taxon>Conexibacter</taxon>
    </lineage>
</organism>
<evidence type="ECO:0000256" key="1">
    <source>
        <dbReference type="SAM" id="MobiDB-lite"/>
    </source>
</evidence>
<keyword evidence="2" id="KW-0812">Transmembrane</keyword>
<sequence>ARPRPGGRPQPAAPLRASGGAARGVPAPEEEKPHGRRRLAAVLFVVLALVVVGGGLYAAGVIGGGDDADRQTAVVRPESRTRRSATRRASTQRAQTPSVQPADIRVTVLNGTGVTGLASRVLAELTAAGYPEGAAADAGDSARTVTVVEYRNGREAYARAVARTLGLSDDAIDAIQPSSETACAAPTGSCTADVVVTVGADRQ</sequence>
<protein>
    <submittedName>
        <fullName evidence="4">LytR C-terminal domain-containing protein</fullName>
    </submittedName>
</protein>
<feature type="compositionally biased region" description="Low complexity" evidence="1">
    <location>
        <begin position="87"/>
        <end position="96"/>
    </location>
</feature>
<dbReference type="EMBL" id="JAWSTH010000001">
    <property type="protein sequence ID" value="MDW5592945.1"/>
    <property type="molecule type" value="Genomic_DNA"/>
</dbReference>
<dbReference type="Pfam" id="PF13399">
    <property type="entry name" value="LytR_C"/>
    <property type="match status" value="1"/>
</dbReference>
<dbReference type="PANTHER" id="PTHR33392:SF6">
    <property type="entry name" value="POLYISOPRENYL-TEICHOIC ACID--PEPTIDOGLYCAN TEICHOIC ACID TRANSFERASE TAGU"/>
    <property type="match status" value="1"/>
</dbReference>
<accession>A0ABU4HI08</accession>
<keyword evidence="2" id="KW-1133">Transmembrane helix</keyword>
<dbReference type="Proteomes" id="UP001284601">
    <property type="component" value="Unassembled WGS sequence"/>
</dbReference>
<dbReference type="Gene3D" id="3.30.70.2390">
    <property type="match status" value="1"/>
</dbReference>
<feature type="non-terminal residue" evidence="4">
    <location>
        <position position="1"/>
    </location>
</feature>
<feature type="region of interest" description="Disordered" evidence="1">
    <location>
        <begin position="1"/>
        <end position="34"/>
    </location>
</feature>
<feature type="domain" description="LytR/CpsA/Psr regulator C-terminal" evidence="3">
    <location>
        <begin position="103"/>
        <end position="201"/>
    </location>
</feature>
<evidence type="ECO:0000313" key="5">
    <source>
        <dbReference type="Proteomes" id="UP001284601"/>
    </source>
</evidence>
<gene>
    <name evidence="4" type="ORF">R7226_01250</name>
</gene>
<comment type="caution">
    <text evidence="4">The sequence shown here is derived from an EMBL/GenBank/DDBJ whole genome shotgun (WGS) entry which is preliminary data.</text>
</comment>
<feature type="compositionally biased region" description="Pro residues" evidence="1">
    <location>
        <begin position="1"/>
        <end position="12"/>
    </location>
</feature>
<name>A0ABU4HI08_9ACTN</name>
<dbReference type="PANTHER" id="PTHR33392">
    <property type="entry name" value="POLYISOPRENYL-TEICHOIC ACID--PEPTIDOGLYCAN TEICHOIC ACID TRANSFERASE TAGU"/>
    <property type="match status" value="1"/>
</dbReference>
<evidence type="ECO:0000259" key="3">
    <source>
        <dbReference type="Pfam" id="PF13399"/>
    </source>
</evidence>
<proteinExistence type="predicted"/>
<feature type="transmembrane region" description="Helical" evidence="2">
    <location>
        <begin position="39"/>
        <end position="62"/>
    </location>
</feature>
<keyword evidence="2" id="KW-0472">Membrane</keyword>
<evidence type="ECO:0000256" key="2">
    <source>
        <dbReference type="SAM" id="Phobius"/>
    </source>
</evidence>
<dbReference type="RefSeq" id="WP_318595203.1">
    <property type="nucleotide sequence ID" value="NZ_JAWSTH010000001.1"/>
</dbReference>
<dbReference type="InterPro" id="IPR027381">
    <property type="entry name" value="LytR/CpsA/Psr_C"/>
</dbReference>
<keyword evidence="5" id="KW-1185">Reference proteome</keyword>
<dbReference type="InterPro" id="IPR050922">
    <property type="entry name" value="LytR/CpsA/Psr_CW_biosynth"/>
</dbReference>
<evidence type="ECO:0000313" key="4">
    <source>
        <dbReference type="EMBL" id="MDW5592945.1"/>
    </source>
</evidence>